<keyword evidence="8" id="KW-1185">Reference proteome</keyword>
<dbReference type="PANTHER" id="PTHR43026:SF1">
    <property type="entry name" value="2-HYDROXYACID DEHYDROGENASE HOMOLOG 1-RELATED"/>
    <property type="match status" value="1"/>
</dbReference>
<dbReference type="InterPro" id="IPR058205">
    <property type="entry name" value="D-LDH-like"/>
</dbReference>
<dbReference type="PROSITE" id="PS00065">
    <property type="entry name" value="D_2_HYDROXYACID_DH_1"/>
    <property type="match status" value="1"/>
</dbReference>
<dbReference type="SUPFAM" id="SSF52283">
    <property type="entry name" value="Formate/glycerate dehydrogenase catalytic domain-like"/>
    <property type="match status" value="1"/>
</dbReference>
<dbReference type="CDD" id="cd12183">
    <property type="entry name" value="LDH_like_2"/>
    <property type="match status" value="1"/>
</dbReference>
<dbReference type="EMBL" id="SRYE01000001">
    <property type="protein sequence ID" value="TGY63354.1"/>
    <property type="molecule type" value="Genomic_DNA"/>
</dbReference>
<dbReference type="RefSeq" id="WP_136011981.1">
    <property type="nucleotide sequence ID" value="NZ_SRYE01000001.1"/>
</dbReference>
<evidence type="ECO:0000313" key="8">
    <source>
        <dbReference type="Proteomes" id="UP000310263"/>
    </source>
</evidence>
<dbReference type="Pfam" id="PF02826">
    <property type="entry name" value="2-Hacid_dh_C"/>
    <property type="match status" value="1"/>
</dbReference>
<dbReference type="AlphaFoldDB" id="A0A4S2F7H7"/>
<dbReference type="Pfam" id="PF00389">
    <property type="entry name" value="2-Hacid_dh"/>
    <property type="match status" value="1"/>
</dbReference>
<feature type="domain" description="D-isomer specific 2-hydroxyacid dehydrogenase NAD-binding" evidence="6">
    <location>
        <begin position="111"/>
        <end position="296"/>
    </location>
</feature>
<dbReference type="OrthoDB" id="117809at2"/>
<accession>A0A4S2F7H7</accession>
<sequence>MKILFYDTFDYDKESFENALKDYPELTIDFLEADLNPMTATLANGYDAVCGFVNSDIKAMTLEILAGFDIKLILMRCAGFDAVNLDVARDLGMRVLRVPGYSPEAIAEFALGLALAADRHIVRGYNRVRENDYSLSGLLGTTFHGKTAGIVGTGKIGAAMCKIVAGLGMKVLGYDPYPNPSLEGIVEYVELDELLAKSDLISLHSPLFESNYHMINDEAISKMKDGVVFVNTGRGGLVDTQALIRGIRSHKIGAAGIDVYEEEGPNVFKNRSSAVFESVTSTLCAFPNVVVTSHQAFFTREALDAIARTTLSNAMAYVNDDLDSLPKPNVVC</sequence>
<organism evidence="7 8">
    <name type="scientific">Muricaecibacterium torontonense</name>
    <dbReference type="NCBI Taxonomy" id="3032871"/>
    <lineage>
        <taxon>Bacteria</taxon>
        <taxon>Bacillati</taxon>
        <taxon>Actinomycetota</taxon>
        <taxon>Coriobacteriia</taxon>
        <taxon>Coriobacteriales</taxon>
        <taxon>Atopobiaceae</taxon>
        <taxon>Muricaecibacterium</taxon>
    </lineage>
</organism>
<dbReference type="Proteomes" id="UP000310263">
    <property type="component" value="Unassembled WGS sequence"/>
</dbReference>
<dbReference type="SUPFAM" id="SSF51735">
    <property type="entry name" value="NAD(P)-binding Rossmann-fold domains"/>
    <property type="match status" value="1"/>
</dbReference>
<evidence type="ECO:0000256" key="3">
    <source>
        <dbReference type="ARBA" id="ARBA00023027"/>
    </source>
</evidence>
<evidence type="ECO:0000259" key="5">
    <source>
        <dbReference type="Pfam" id="PF00389"/>
    </source>
</evidence>
<dbReference type="PROSITE" id="PS00671">
    <property type="entry name" value="D_2_HYDROXYACID_DH_3"/>
    <property type="match status" value="1"/>
</dbReference>
<proteinExistence type="inferred from homology"/>
<evidence type="ECO:0000256" key="2">
    <source>
        <dbReference type="ARBA" id="ARBA00023002"/>
    </source>
</evidence>
<dbReference type="PANTHER" id="PTHR43026">
    <property type="entry name" value="2-HYDROXYACID DEHYDROGENASE HOMOLOG 1-RELATED"/>
    <property type="match status" value="1"/>
</dbReference>
<dbReference type="InterPro" id="IPR006140">
    <property type="entry name" value="D-isomer_DH_NAD-bd"/>
</dbReference>
<dbReference type="InterPro" id="IPR006139">
    <property type="entry name" value="D-isomer_2_OHA_DH_cat_dom"/>
</dbReference>
<dbReference type="InterPro" id="IPR029753">
    <property type="entry name" value="D-isomer_DH_CS"/>
</dbReference>
<reference evidence="7 8" key="1">
    <citation type="submission" date="2019-04" db="EMBL/GenBank/DDBJ databases">
        <title>Microbes associate with the intestines of laboratory mice.</title>
        <authorList>
            <person name="Navarre W."/>
            <person name="Wong E."/>
            <person name="Huang K."/>
            <person name="Tropini C."/>
            <person name="Ng K."/>
            <person name="Yu B."/>
        </authorList>
    </citation>
    <scope>NUCLEOTIDE SEQUENCE [LARGE SCALE GENOMIC DNA]</scope>
    <source>
        <strain evidence="7 8">NM07_P-09</strain>
    </source>
</reference>
<gene>
    <name evidence="7" type="ORF">E5334_02310</name>
</gene>
<comment type="similarity">
    <text evidence="1 4">Belongs to the D-isomer specific 2-hydroxyacid dehydrogenase family.</text>
</comment>
<protein>
    <submittedName>
        <fullName evidence="7">2-hydroxyacid dehydrogenase</fullName>
    </submittedName>
</protein>
<dbReference type="GO" id="GO:0051287">
    <property type="term" value="F:NAD binding"/>
    <property type="evidence" value="ECO:0007669"/>
    <property type="project" value="InterPro"/>
</dbReference>
<keyword evidence="2 4" id="KW-0560">Oxidoreductase</keyword>
<evidence type="ECO:0000313" key="7">
    <source>
        <dbReference type="EMBL" id="TGY63354.1"/>
    </source>
</evidence>
<name>A0A4S2F7H7_9ACTN</name>
<dbReference type="InterPro" id="IPR036291">
    <property type="entry name" value="NAD(P)-bd_dom_sf"/>
</dbReference>
<dbReference type="GO" id="GO:0008720">
    <property type="term" value="F:D-lactate dehydrogenase (NAD+) activity"/>
    <property type="evidence" value="ECO:0007669"/>
    <property type="project" value="TreeGrafter"/>
</dbReference>
<evidence type="ECO:0000259" key="6">
    <source>
        <dbReference type="Pfam" id="PF02826"/>
    </source>
</evidence>
<evidence type="ECO:0000256" key="4">
    <source>
        <dbReference type="RuleBase" id="RU003719"/>
    </source>
</evidence>
<dbReference type="Gene3D" id="3.40.50.720">
    <property type="entry name" value="NAD(P)-binding Rossmann-like Domain"/>
    <property type="match status" value="2"/>
</dbReference>
<dbReference type="InterPro" id="IPR029752">
    <property type="entry name" value="D-isomer_DH_CS1"/>
</dbReference>
<evidence type="ECO:0000256" key="1">
    <source>
        <dbReference type="ARBA" id="ARBA00005854"/>
    </source>
</evidence>
<keyword evidence="3" id="KW-0520">NAD</keyword>
<comment type="caution">
    <text evidence="7">The sequence shown here is derived from an EMBL/GenBank/DDBJ whole genome shotgun (WGS) entry which is preliminary data.</text>
</comment>
<feature type="domain" description="D-isomer specific 2-hydroxyacid dehydrogenase catalytic" evidence="5">
    <location>
        <begin position="4"/>
        <end position="320"/>
    </location>
</feature>